<evidence type="ECO:0000313" key="1">
    <source>
        <dbReference type="EMBL" id="KAJ8671537.1"/>
    </source>
</evidence>
<sequence length="138" mass="15464">MRITRLYTPGLIQRTQFFRSLKSIGIFGSTIDSVLVKYGKNIVEQQYILNRLAQAAIDTYTMSVILSRASTSASKQLASADHEILMTQVWCAEASNRVDQNLNAVQERKTLDVYSKLSQISRNVCDAKGIVQTSPLDF</sequence>
<name>A0ACC2NKA9_9HYME</name>
<dbReference type="Proteomes" id="UP001239111">
    <property type="component" value="Chromosome 3"/>
</dbReference>
<organism evidence="1 2">
    <name type="scientific">Eretmocerus hayati</name>
    <dbReference type="NCBI Taxonomy" id="131215"/>
    <lineage>
        <taxon>Eukaryota</taxon>
        <taxon>Metazoa</taxon>
        <taxon>Ecdysozoa</taxon>
        <taxon>Arthropoda</taxon>
        <taxon>Hexapoda</taxon>
        <taxon>Insecta</taxon>
        <taxon>Pterygota</taxon>
        <taxon>Neoptera</taxon>
        <taxon>Endopterygota</taxon>
        <taxon>Hymenoptera</taxon>
        <taxon>Apocrita</taxon>
        <taxon>Proctotrupomorpha</taxon>
        <taxon>Chalcidoidea</taxon>
        <taxon>Aphelinidae</taxon>
        <taxon>Aphelininae</taxon>
        <taxon>Eretmocerus</taxon>
    </lineage>
</organism>
<reference evidence="1" key="1">
    <citation type="submission" date="2023-04" db="EMBL/GenBank/DDBJ databases">
        <title>A chromosome-level genome assembly of the parasitoid wasp Eretmocerus hayati.</title>
        <authorList>
            <person name="Zhong Y."/>
            <person name="Liu S."/>
            <person name="Liu Y."/>
        </authorList>
    </citation>
    <scope>NUCLEOTIDE SEQUENCE</scope>
    <source>
        <strain evidence="1">ZJU_SS_LIU_2023</strain>
    </source>
</reference>
<comment type="caution">
    <text evidence="1">The sequence shown here is derived from an EMBL/GenBank/DDBJ whole genome shotgun (WGS) entry which is preliminary data.</text>
</comment>
<accession>A0ACC2NKA9</accession>
<proteinExistence type="predicted"/>
<protein>
    <submittedName>
        <fullName evidence="1">Uncharacterized protein</fullName>
    </submittedName>
</protein>
<gene>
    <name evidence="1" type="ORF">QAD02_002796</name>
</gene>
<keyword evidence="2" id="KW-1185">Reference proteome</keyword>
<dbReference type="EMBL" id="CM056743">
    <property type="protein sequence ID" value="KAJ8671537.1"/>
    <property type="molecule type" value="Genomic_DNA"/>
</dbReference>
<evidence type="ECO:0000313" key="2">
    <source>
        <dbReference type="Proteomes" id="UP001239111"/>
    </source>
</evidence>